<evidence type="ECO:0000313" key="1">
    <source>
        <dbReference type="EMBL" id="OAH57093.1"/>
    </source>
</evidence>
<dbReference type="OrthoDB" id="3538665at2"/>
<dbReference type="EMBL" id="LQWZ01000015">
    <property type="protein sequence ID" value="OAH57093.1"/>
    <property type="molecule type" value="Genomic_DNA"/>
</dbReference>
<proteinExistence type="predicted"/>
<sequence length="73" mass="8680">MLFILPAITTLEKMVWETRAMAEKKLFNKISQSLTNEQKEKLEEVITSQHPSESNKTILDWLMEYIILQLLYH</sequence>
<dbReference type="Proteomes" id="UP000077271">
    <property type="component" value="Unassembled WGS sequence"/>
</dbReference>
<protein>
    <submittedName>
        <fullName evidence="1">Uncharacterized protein</fullName>
    </submittedName>
</protein>
<gene>
    <name evidence="1" type="ORF">AWH48_19385</name>
</gene>
<accession>A0A177KUM1</accession>
<reference evidence="1 2" key="1">
    <citation type="submission" date="2016-01" db="EMBL/GenBank/DDBJ databases">
        <title>Investigation of taxonomic status of Bacillus aminovorans.</title>
        <authorList>
            <person name="Verma A."/>
            <person name="Pal Y."/>
            <person name="Krishnamurthi S."/>
        </authorList>
    </citation>
    <scope>NUCLEOTIDE SEQUENCE [LARGE SCALE GENOMIC DNA]</scope>
    <source>
        <strain evidence="1 2">DSM 4337</strain>
    </source>
</reference>
<evidence type="ECO:0000313" key="2">
    <source>
        <dbReference type="Proteomes" id="UP000077271"/>
    </source>
</evidence>
<organism evidence="1 2">
    <name type="scientific">Domibacillus aminovorans</name>
    <dbReference type="NCBI Taxonomy" id="29332"/>
    <lineage>
        <taxon>Bacteria</taxon>
        <taxon>Bacillati</taxon>
        <taxon>Bacillota</taxon>
        <taxon>Bacilli</taxon>
        <taxon>Bacillales</taxon>
        <taxon>Bacillaceae</taxon>
        <taxon>Domibacillus</taxon>
    </lineage>
</organism>
<name>A0A177KUM1_9BACI</name>
<dbReference type="AlphaFoldDB" id="A0A177KUM1"/>
<comment type="caution">
    <text evidence="1">The sequence shown here is derived from an EMBL/GenBank/DDBJ whole genome shotgun (WGS) entry which is preliminary data.</text>
</comment>